<dbReference type="InterPro" id="IPR036388">
    <property type="entry name" value="WH-like_DNA-bd_sf"/>
</dbReference>
<dbReference type="PROSITE" id="PS51063">
    <property type="entry name" value="HTH_CRP_2"/>
    <property type="match status" value="1"/>
</dbReference>
<dbReference type="InterPro" id="IPR014710">
    <property type="entry name" value="RmlC-like_jellyroll"/>
</dbReference>
<proteinExistence type="predicted"/>
<dbReference type="GO" id="GO:0003677">
    <property type="term" value="F:DNA binding"/>
    <property type="evidence" value="ECO:0007669"/>
    <property type="project" value="UniProtKB-KW"/>
</dbReference>
<dbReference type="InterPro" id="IPR050397">
    <property type="entry name" value="Env_Response_Regulators"/>
</dbReference>
<protein>
    <submittedName>
        <fullName evidence="6">Fumarate and nitrate reduction regulatory protein</fullName>
    </submittedName>
</protein>
<sequence>MNPNLGQFRLTAIGATLRMVQIFAGLPPADLEEIAGFAVLKSLERDAYLFREGEPPEGFYVVQRGAINVHRVSPSGKEQVIAIFRAGASFAEVALVSAGGYPADARAVEDSTVILIPKVPFVALLGRRTDLGLRMLAAMSAHLRVLVNLVEDMTLKDVETRLINWILKRCPAGSAGPVDIELDSTKRVLAAELSTSSETLSRTFARLRDEDLLEVKGSTLAVPNPDALRERFRHLLGES</sequence>
<comment type="caution">
    <text evidence="6">The sequence shown here is derived from an EMBL/GenBank/DDBJ whole genome shotgun (WGS) entry which is preliminary data.</text>
</comment>
<dbReference type="PROSITE" id="PS50042">
    <property type="entry name" value="CNMP_BINDING_3"/>
    <property type="match status" value="1"/>
</dbReference>
<dbReference type="Pfam" id="PF13545">
    <property type="entry name" value="HTH_Crp_2"/>
    <property type="match status" value="1"/>
</dbReference>
<dbReference type="GO" id="GO:0005829">
    <property type="term" value="C:cytosol"/>
    <property type="evidence" value="ECO:0007669"/>
    <property type="project" value="TreeGrafter"/>
</dbReference>
<evidence type="ECO:0000256" key="2">
    <source>
        <dbReference type="ARBA" id="ARBA00023125"/>
    </source>
</evidence>
<dbReference type="SUPFAM" id="SSF46785">
    <property type="entry name" value="Winged helix' DNA-binding domain"/>
    <property type="match status" value="1"/>
</dbReference>
<dbReference type="AlphaFoldDB" id="A0A1J5QYK7"/>
<dbReference type="Pfam" id="PF00027">
    <property type="entry name" value="cNMP_binding"/>
    <property type="match status" value="1"/>
</dbReference>
<dbReference type="CDD" id="cd00038">
    <property type="entry name" value="CAP_ED"/>
    <property type="match status" value="1"/>
</dbReference>
<dbReference type="GO" id="GO:0003700">
    <property type="term" value="F:DNA-binding transcription factor activity"/>
    <property type="evidence" value="ECO:0007669"/>
    <property type="project" value="TreeGrafter"/>
</dbReference>
<dbReference type="EMBL" id="MLJW01000358">
    <property type="protein sequence ID" value="OIQ88782.1"/>
    <property type="molecule type" value="Genomic_DNA"/>
</dbReference>
<keyword evidence="1" id="KW-0805">Transcription regulation</keyword>
<organism evidence="6">
    <name type="scientific">mine drainage metagenome</name>
    <dbReference type="NCBI Taxonomy" id="410659"/>
    <lineage>
        <taxon>unclassified sequences</taxon>
        <taxon>metagenomes</taxon>
        <taxon>ecological metagenomes</taxon>
    </lineage>
</organism>
<accession>A0A1J5QYK7</accession>
<dbReference type="SUPFAM" id="SSF51206">
    <property type="entry name" value="cAMP-binding domain-like"/>
    <property type="match status" value="1"/>
</dbReference>
<evidence type="ECO:0000259" key="4">
    <source>
        <dbReference type="PROSITE" id="PS50042"/>
    </source>
</evidence>
<dbReference type="InterPro" id="IPR000595">
    <property type="entry name" value="cNMP-bd_dom"/>
</dbReference>
<keyword evidence="2" id="KW-0238">DNA-binding</keyword>
<dbReference type="SMART" id="SM00100">
    <property type="entry name" value="cNMP"/>
    <property type="match status" value="1"/>
</dbReference>
<dbReference type="Gene3D" id="1.10.10.10">
    <property type="entry name" value="Winged helix-like DNA-binding domain superfamily/Winged helix DNA-binding domain"/>
    <property type="match status" value="1"/>
</dbReference>
<feature type="domain" description="HTH crp-type" evidence="5">
    <location>
        <begin position="156"/>
        <end position="226"/>
    </location>
</feature>
<dbReference type="PANTHER" id="PTHR24567">
    <property type="entry name" value="CRP FAMILY TRANSCRIPTIONAL REGULATORY PROTEIN"/>
    <property type="match status" value="1"/>
</dbReference>
<dbReference type="InterPro" id="IPR018490">
    <property type="entry name" value="cNMP-bd_dom_sf"/>
</dbReference>
<dbReference type="Gene3D" id="2.60.120.10">
    <property type="entry name" value="Jelly Rolls"/>
    <property type="match status" value="1"/>
</dbReference>
<evidence type="ECO:0000313" key="6">
    <source>
        <dbReference type="EMBL" id="OIQ88782.1"/>
    </source>
</evidence>
<name>A0A1J5QYK7_9ZZZZ</name>
<reference evidence="6" key="1">
    <citation type="submission" date="2016-10" db="EMBL/GenBank/DDBJ databases">
        <title>Sequence of Gallionella enrichment culture.</title>
        <authorList>
            <person name="Poehlein A."/>
            <person name="Muehling M."/>
            <person name="Daniel R."/>
        </authorList>
    </citation>
    <scope>NUCLEOTIDE SEQUENCE</scope>
</reference>
<evidence type="ECO:0000259" key="5">
    <source>
        <dbReference type="PROSITE" id="PS51063"/>
    </source>
</evidence>
<feature type="domain" description="Cyclic nucleotide-binding" evidence="4">
    <location>
        <begin position="22"/>
        <end position="142"/>
    </location>
</feature>
<evidence type="ECO:0000256" key="1">
    <source>
        <dbReference type="ARBA" id="ARBA00023015"/>
    </source>
</evidence>
<dbReference type="PANTHER" id="PTHR24567:SF74">
    <property type="entry name" value="HTH-TYPE TRANSCRIPTIONAL REGULATOR ARCR"/>
    <property type="match status" value="1"/>
</dbReference>
<dbReference type="InterPro" id="IPR036390">
    <property type="entry name" value="WH_DNA-bd_sf"/>
</dbReference>
<dbReference type="InterPro" id="IPR012318">
    <property type="entry name" value="HTH_CRP"/>
</dbReference>
<gene>
    <name evidence="6" type="primary">fnr_6</name>
    <name evidence="6" type="ORF">GALL_293450</name>
</gene>
<evidence type="ECO:0000256" key="3">
    <source>
        <dbReference type="ARBA" id="ARBA00023163"/>
    </source>
</evidence>
<keyword evidence="3" id="KW-0804">Transcription</keyword>
<dbReference type="SMART" id="SM00419">
    <property type="entry name" value="HTH_CRP"/>
    <property type="match status" value="1"/>
</dbReference>